<gene>
    <name evidence="2" type="ORF">NHX12_010923</name>
</gene>
<sequence length="75" mass="8011">MLGYFHSIRQIKETAAVFPRPSPVNATAGGRSARGANPYEKVPPGLYGVPSPSLGALGQPGLFCHQRQHVNPDRS</sequence>
<proteinExistence type="predicted"/>
<keyword evidence="3" id="KW-1185">Reference proteome</keyword>
<feature type="region of interest" description="Disordered" evidence="1">
    <location>
        <begin position="21"/>
        <end position="40"/>
    </location>
</feature>
<name>A0A9Q0DEV7_9TELE</name>
<protein>
    <submittedName>
        <fullName evidence="2">Uncharacterized protein</fullName>
    </submittedName>
</protein>
<reference evidence="2" key="1">
    <citation type="submission" date="2022-07" db="EMBL/GenBank/DDBJ databases">
        <title>Chromosome-level genome of Muraenolepis orangiensis.</title>
        <authorList>
            <person name="Kim J."/>
        </authorList>
    </citation>
    <scope>NUCLEOTIDE SEQUENCE</scope>
    <source>
        <strain evidence="2">KU_S4_2022</strain>
        <tissue evidence="2">Muscle</tissue>
    </source>
</reference>
<evidence type="ECO:0000313" key="2">
    <source>
        <dbReference type="EMBL" id="KAJ3587325.1"/>
    </source>
</evidence>
<comment type="caution">
    <text evidence="2">The sequence shown here is derived from an EMBL/GenBank/DDBJ whole genome shotgun (WGS) entry which is preliminary data.</text>
</comment>
<dbReference type="Proteomes" id="UP001148018">
    <property type="component" value="Unassembled WGS sequence"/>
</dbReference>
<evidence type="ECO:0000313" key="3">
    <source>
        <dbReference type="Proteomes" id="UP001148018"/>
    </source>
</evidence>
<accession>A0A9Q0DEV7</accession>
<dbReference type="AlphaFoldDB" id="A0A9Q0DEV7"/>
<dbReference type="EMBL" id="JANIIK010000116">
    <property type="protein sequence ID" value="KAJ3587325.1"/>
    <property type="molecule type" value="Genomic_DNA"/>
</dbReference>
<organism evidence="2 3">
    <name type="scientific">Muraenolepis orangiensis</name>
    <name type="common">Patagonian moray cod</name>
    <dbReference type="NCBI Taxonomy" id="630683"/>
    <lineage>
        <taxon>Eukaryota</taxon>
        <taxon>Metazoa</taxon>
        <taxon>Chordata</taxon>
        <taxon>Craniata</taxon>
        <taxon>Vertebrata</taxon>
        <taxon>Euteleostomi</taxon>
        <taxon>Actinopterygii</taxon>
        <taxon>Neopterygii</taxon>
        <taxon>Teleostei</taxon>
        <taxon>Neoteleostei</taxon>
        <taxon>Acanthomorphata</taxon>
        <taxon>Zeiogadaria</taxon>
        <taxon>Gadariae</taxon>
        <taxon>Gadiformes</taxon>
        <taxon>Muraenolepidoidei</taxon>
        <taxon>Muraenolepididae</taxon>
        <taxon>Muraenolepis</taxon>
    </lineage>
</organism>
<evidence type="ECO:0000256" key="1">
    <source>
        <dbReference type="SAM" id="MobiDB-lite"/>
    </source>
</evidence>